<organism evidence="7 9">
    <name type="scientific">Kerstersia gyiorum</name>
    <dbReference type="NCBI Taxonomy" id="206506"/>
    <lineage>
        <taxon>Bacteria</taxon>
        <taxon>Pseudomonadati</taxon>
        <taxon>Pseudomonadota</taxon>
        <taxon>Betaproteobacteria</taxon>
        <taxon>Burkholderiales</taxon>
        <taxon>Alcaligenaceae</taxon>
        <taxon>Kerstersia</taxon>
    </lineage>
</organism>
<evidence type="ECO:0000256" key="2">
    <source>
        <dbReference type="ARBA" id="ARBA00022989"/>
    </source>
</evidence>
<feature type="region of interest" description="Disordered" evidence="4">
    <location>
        <begin position="423"/>
        <end position="504"/>
    </location>
</feature>
<evidence type="ECO:0000256" key="5">
    <source>
        <dbReference type="SAM" id="Phobius"/>
    </source>
</evidence>
<dbReference type="EMBL" id="LBNE01000001">
    <property type="protein sequence ID" value="KKO73237.1"/>
    <property type="molecule type" value="Genomic_DNA"/>
</dbReference>
<feature type="transmembrane region" description="Helical" evidence="5">
    <location>
        <begin position="131"/>
        <end position="155"/>
    </location>
</feature>
<dbReference type="InterPro" id="IPR036259">
    <property type="entry name" value="MFS_trans_sf"/>
</dbReference>
<dbReference type="GO" id="GO:0005886">
    <property type="term" value="C:plasma membrane"/>
    <property type="evidence" value="ECO:0007669"/>
    <property type="project" value="TreeGrafter"/>
</dbReference>
<dbReference type="PROSITE" id="PS50850">
    <property type="entry name" value="MFS"/>
    <property type="match status" value="1"/>
</dbReference>
<feature type="domain" description="Major facilitator superfamily (MFS) profile" evidence="6">
    <location>
        <begin position="7"/>
        <end position="376"/>
    </location>
</feature>
<dbReference type="PANTHER" id="PTHR23521">
    <property type="entry name" value="TRANSPORTER MFS SUPERFAMILY"/>
    <property type="match status" value="1"/>
</dbReference>
<evidence type="ECO:0000256" key="1">
    <source>
        <dbReference type="ARBA" id="ARBA00022692"/>
    </source>
</evidence>
<dbReference type="InterPro" id="IPR011701">
    <property type="entry name" value="MFS"/>
</dbReference>
<evidence type="ECO:0000313" key="10">
    <source>
        <dbReference type="Proteomes" id="UP000292039"/>
    </source>
</evidence>
<feature type="compositionally biased region" description="Low complexity" evidence="4">
    <location>
        <begin position="429"/>
        <end position="439"/>
    </location>
</feature>
<keyword evidence="3 5" id="KW-0472">Membrane</keyword>
<evidence type="ECO:0000313" key="9">
    <source>
        <dbReference type="Proteomes" id="UP000078084"/>
    </source>
</evidence>
<evidence type="ECO:0000313" key="7">
    <source>
        <dbReference type="EMBL" id="KKO73237.1"/>
    </source>
</evidence>
<sequence length="504" mass="53189">MLSTLTSFSALYVATLLMLLGTGMFNTYMALRLTAQSVSEIWVGALIAAYYLGLVGGARLGHKLIIRVGHVRAYVACAAIATVMVLAQSLGDSLWLWLLFRLISGLAMVTQFMAIESWLNEQTENHQRGRVFAFYMLVSGLGTVLGQVALSAYPVLDLRPLTFVAICLSICLVPIALTARSHPAAQLPAPLDVPYFVRKVPQALAAILVSGNLTGAFYGLAPVYAAKQGMDTSQAAIFVAIAVAAGVLFQWPMGWLSDRVNRVALIRVNSILLTVIVVPMWWGSYLPTMALMILAGLAGILMFTLYSLSTAFANDHVDQERRVGLSAVLLMVYGLGACIGPLLAGVLMDKVGPSWFFVFVSACSVLLVFIMNPRRVTSMRPAGDAPVQFVATPDISHGSPLATALDPRSTPEDDVYIETVAVDNTPVTEQAGPQPQPAAEQEDDAARAEPVAAPQAEAASDASSAVSLAVSPAAAPAAGAGQAASARPERDDGEGRKGDTGPAA</sequence>
<reference evidence="7 9" key="1">
    <citation type="submission" date="2015-04" db="EMBL/GenBank/DDBJ databases">
        <title>Genome sequence of Kerstersia gyiorum CG1.</title>
        <authorList>
            <person name="Greninger A.L."/>
            <person name="Kozyreva V."/>
            <person name="Chaturvedi V."/>
        </authorList>
    </citation>
    <scope>NUCLEOTIDE SEQUENCE [LARGE SCALE GENOMIC DNA]</scope>
    <source>
        <strain evidence="7 9">CG1</strain>
    </source>
</reference>
<dbReference type="Proteomes" id="UP000078084">
    <property type="component" value="Unassembled WGS sequence"/>
</dbReference>
<dbReference type="Proteomes" id="UP000292039">
    <property type="component" value="Unassembled WGS sequence"/>
</dbReference>
<feature type="transmembrane region" description="Helical" evidence="5">
    <location>
        <begin position="96"/>
        <end position="119"/>
    </location>
</feature>
<dbReference type="GeneID" id="99727826"/>
<keyword evidence="2 5" id="KW-1133">Transmembrane helix</keyword>
<evidence type="ECO:0000313" key="8">
    <source>
        <dbReference type="EMBL" id="RZS73479.1"/>
    </source>
</evidence>
<accession>A0A171KWH0</accession>
<gene>
    <name evidence="7" type="ORF">AAV32_02875</name>
    <name evidence="8" type="ORF">EV679_0671</name>
</gene>
<reference evidence="8 10" key="2">
    <citation type="submission" date="2019-02" db="EMBL/GenBank/DDBJ databases">
        <title>Genomic Encyclopedia of Type Strains, Phase IV (KMG-IV): sequencing the most valuable type-strain genomes for metagenomic binning, comparative biology and taxonomic classification.</title>
        <authorList>
            <person name="Goeker M."/>
        </authorList>
    </citation>
    <scope>NUCLEOTIDE SEQUENCE [LARGE SCALE GENOMIC DNA]</scope>
    <source>
        <strain evidence="8 10">DSM 16618</strain>
    </source>
</reference>
<feature type="transmembrane region" description="Helical" evidence="5">
    <location>
        <begin position="354"/>
        <end position="371"/>
    </location>
</feature>
<dbReference type="PATRIC" id="fig|206506.3.peg.632"/>
<feature type="transmembrane region" description="Helical" evidence="5">
    <location>
        <begin position="200"/>
        <end position="221"/>
    </location>
</feature>
<dbReference type="InterPro" id="IPR047200">
    <property type="entry name" value="MFS_YcaD-like"/>
</dbReference>
<dbReference type="FunFam" id="1.20.1250.20:FF:000314">
    <property type="entry name" value="Transporter, MFS superfamily"/>
    <property type="match status" value="1"/>
</dbReference>
<evidence type="ECO:0000256" key="3">
    <source>
        <dbReference type="ARBA" id="ARBA00023136"/>
    </source>
</evidence>
<name>A0A171KWH0_9BURK</name>
<keyword evidence="1 5" id="KW-0812">Transmembrane</keyword>
<keyword evidence="9" id="KW-1185">Reference proteome</keyword>
<comment type="caution">
    <text evidence="7">The sequence shown here is derived from an EMBL/GenBank/DDBJ whole genome shotgun (WGS) entry which is preliminary data.</text>
</comment>
<dbReference type="CDD" id="cd17477">
    <property type="entry name" value="MFS_YcaD_like"/>
    <property type="match status" value="1"/>
</dbReference>
<feature type="transmembrane region" description="Helical" evidence="5">
    <location>
        <begin position="325"/>
        <end position="348"/>
    </location>
</feature>
<evidence type="ECO:0000256" key="4">
    <source>
        <dbReference type="SAM" id="MobiDB-lite"/>
    </source>
</evidence>
<feature type="transmembrane region" description="Helical" evidence="5">
    <location>
        <begin position="41"/>
        <end position="61"/>
    </location>
</feature>
<feature type="transmembrane region" description="Helical" evidence="5">
    <location>
        <begin position="161"/>
        <end position="179"/>
    </location>
</feature>
<dbReference type="GO" id="GO:0022857">
    <property type="term" value="F:transmembrane transporter activity"/>
    <property type="evidence" value="ECO:0007669"/>
    <property type="project" value="InterPro"/>
</dbReference>
<feature type="transmembrane region" description="Helical" evidence="5">
    <location>
        <begin position="73"/>
        <end position="90"/>
    </location>
</feature>
<evidence type="ECO:0000259" key="6">
    <source>
        <dbReference type="PROSITE" id="PS50850"/>
    </source>
</evidence>
<dbReference type="RefSeq" id="WP_068367317.1">
    <property type="nucleotide sequence ID" value="NZ_CBCSEB010000002.1"/>
</dbReference>
<dbReference type="AlphaFoldDB" id="A0A171KWH0"/>
<feature type="transmembrane region" description="Helical" evidence="5">
    <location>
        <begin position="263"/>
        <end position="282"/>
    </location>
</feature>
<protein>
    <submittedName>
        <fullName evidence="7">MFS transporter</fullName>
    </submittedName>
    <submittedName>
        <fullName evidence="8">Putative MFS family arabinose efflux permease</fullName>
    </submittedName>
</protein>
<dbReference type="Pfam" id="PF07690">
    <property type="entry name" value="MFS_1"/>
    <property type="match status" value="1"/>
</dbReference>
<dbReference type="EMBL" id="SGWZ01000001">
    <property type="protein sequence ID" value="RZS73479.1"/>
    <property type="molecule type" value="Genomic_DNA"/>
</dbReference>
<dbReference type="InterPro" id="IPR020846">
    <property type="entry name" value="MFS_dom"/>
</dbReference>
<dbReference type="PANTHER" id="PTHR23521:SF3">
    <property type="entry name" value="MFS TRANSPORTER"/>
    <property type="match status" value="1"/>
</dbReference>
<dbReference type="SUPFAM" id="SSF103473">
    <property type="entry name" value="MFS general substrate transporter"/>
    <property type="match status" value="1"/>
</dbReference>
<proteinExistence type="predicted"/>
<dbReference type="Gene3D" id="1.20.1250.20">
    <property type="entry name" value="MFS general substrate transporter like domains"/>
    <property type="match status" value="2"/>
</dbReference>
<feature type="compositionally biased region" description="Basic and acidic residues" evidence="4">
    <location>
        <begin position="487"/>
        <end position="504"/>
    </location>
</feature>
<feature type="transmembrane region" description="Helical" evidence="5">
    <location>
        <begin position="288"/>
        <end position="313"/>
    </location>
</feature>
<feature type="transmembrane region" description="Helical" evidence="5">
    <location>
        <begin position="7"/>
        <end position="29"/>
    </location>
</feature>
<feature type="transmembrane region" description="Helical" evidence="5">
    <location>
        <begin position="233"/>
        <end position="251"/>
    </location>
</feature>
<feature type="compositionally biased region" description="Low complexity" evidence="4">
    <location>
        <begin position="448"/>
        <end position="486"/>
    </location>
</feature>